<evidence type="ECO:0000256" key="3">
    <source>
        <dbReference type="SAM" id="Phobius"/>
    </source>
</evidence>
<dbReference type="AlphaFoldDB" id="A0A5C1Q6M9"/>
<keyword evidence="3" id="KW-0812">Transmembrane</keyword>
<evidence type="ECO:0000313" key="5">
    <source>
        <dbReference type="EMBL" id="QEN03645.1"/>
    </source>
</evidence>
<proteinExistence type="predicted"/>
<dbReference type="OrthoDB" id="9779586at2"/>
<dbReference type="InterPro" id="IPR029787">
    <property type="entry name" value="Nucleotide_cyclase"/>
</dbReference>
<organism evidence="5 6">
    <name type="scientific">Thiospirochaeta perfilievii</name>
    <dbReference type="NCBI Taxonomy" id="252967"/>
    <lineage>
        <taxon>Bacteria</taxon>
        <taxon>Pseudomonadati</taxon>
        <taxon>Spirochaetota</taxon>
        <taxon>Spirochaetia</taxon>
        <taxon>Spirochaetales</taxon>
        <taxon>Spirochaetaceae</taxon>
        <taxon>Thiospirochaeta</taxon>
    </lineage>
</organism>
<dbReference type="SMART" id="SM00267">
    <property type="entry name" value="GGDEF"/>
    <property type="match status" value="1"/>
</dbReference>
<accession>A0A5C1Q6M9</accession>
<evidence type="ECO:0000259" key="4">
    <source>
        <dbReference type="PROSITE" id="PS50887"/>
    </source>
</evidence>
<dbReference type="Gene3D" id="3.30.70.270">
    <property type="match status" value="1"/>
</dbReference>
<evidence type="ECO:0000256" key="1">
    <source>
        <dbReference type="ARBA" id="ARBA00012528"/>
    </source>
</evidence>
<sequence>MSYRDSGSIEIIIYAEDYNSIVKKRVIKSIRNSKLSDNGYFWINEIIDFDGGDNYAIRLVHPNLIETEGNYLSTNFKDNHGNQPYLTELNGIKSDGYVLFDYYFKKLNSSKVSHKLSYSKLYKPFNWVVATGIYLDDVDEFISNEKNIMETSLRRIRVASVFAILIAILICGIIVWFFEKVISTMIKEFNLDINKAYKKLEVIAYKDTLSGLLNRRSMAHHMDEELSRASRNNTYFGIIMLDIDHFKNINDTYGHDIGDIVIQKVSQVLKNTCRSEDKLSRWGGEEFLILAISPNIENLISMAEKIRVAISELKIPVNKEEISVSATFGLSYYNGNKNIKELIKEADDNLYIGKKSGRNRVVS</sequence>
<dbReference type="EMBL" id="CP035807">
    <property type="protein sequence ID" value="QEN03645.1"/>
    <property type="molecule type" value="Genomic_DNA"/>
</dbReference>
<dbReference type="RefSeq" id="WP_149566903.1">
    <property type="nucleotide sequence ID" value="NZ_CP035807.1"/>
</dbReference>
<reference evidence="5 6" key="1">
    <citation type="submission" date="2019-02" db="EMBL/GenBank/DDBJ databases">
        <authorList>
            <person name="Fomenkov A."/>
            <person name="Dubinina G."/>
            <person name="Grabovich M."/>
            <person name="Vincze T."/>
            <person name="Roberts R.J."/>
        </authorList>
    </citation>
    <scope>NUCLEOTIDE SEQUENCE [LARGE SCALE GENOMIC DNA]</scope>
    <source>
        <strain evidence="5 6">P</strain>
    </source>
</reference>
<reference evidence="5 6" key="2">
    <citation type="submission" date="2019-09" db="EMBL/GenBank/DDBJ databases">
        <title>Complete Genome Sequence and Methylome Analysis of free living Spirochaetas.</title>
        <authorList>
            <person name="Leshcheva N."/>
            <person name="Mikheeva N."/>
        </authorList>
    </citation>
    <scope>NUCLEOTIDE SEQUENCE [LARGE SCALE GENOMIC DNA]</scope>
    <source>
        <strain evidence="5 6">P</strain>
    </source>
</reference>
<dbReference type="Gene3D" id="3.30.450.20">
    <property type="entry name" value="PAS domain"/>
    <property type="match status" value="1"/>
</dbReference>
<feature type="domain" description="GGDEF" evidence="4">
    <location>
        <begin position="234"/>
        <end position="363"/>
    </location>
</feature>
<dbReference type="FunFam" id="3.30.70.270:FF:000001">
    <property type="entry name" value="Diguanylate cyclase domain protein"/>
    <property type="match status" value="1"/>
</dbReference>
<dbReference type="GO" id="GO:0052621">
    <property type="term" value="F:diguanylate cyclase activity"/>
    <property type="evidence" value="ECO:0007669"/>
    <property type="project" value="UniProtKB-EC"/>
</dbReference>
<dbReference type="NCBIfam" id="TIGR00254">
    <property type="entry name" value="GGDEF"/>
    <property type="match status" value="1"/>
</dbReference>
<dbReference type="PROSITE" id="PS50887">
    <property type="entry name" value="GGDEF"/>
    <property type="match status" value="1"/>
</dbReference>
<dbReference type="SUPFAM" id="SSF55073">
    <property type="entry name" value="Nucleotide cyclase"/>
    <property type="match status" value="1"/>
</dbReference>
<dbReference type="KEGG" id="sper:EW093_02660"/>
<comment type="catalytic activity">
    <reaction evidence="2">
        <text>2 GTP = 3',3'-c-di-GMP + 2 diphosphate</text>
        <dbReference type="Rhea" id="RHEA:24898"/>
        <dbReference type="ChEBI" id="CHEBI:33019"/>
        <dbReference type="ChEBI" id="CHEBI:37565"/>
        <dbReference type="ChEBI" id="CHEBI:58805"/>
        <dbReference type="EC" id="2.7.7.65"/>
    </reaction>
</comment>
<keyword evidence="6" id="KW-1185">Reference proteome</keyword>
<evidence type="ECO:0000256" key="2">
    <source>
        <dbReference type="ARBA" id="ARBA00034247"/>
    </source>
</evidence>
<dbReference type="InterPro" id="IPR000160">
    <property type="entry name" value="GGDEF_dom"/>
</dbReference>
<dbReference type="Pfam" id="PF08269">
    <property type="entry name" value="dCache_2"/>
    <property type="match status" value="1"/>
</dbReference>
<dbReference type="PANTHER" id="PTHR45138:SF9">
    <property type="entry name" value="DIGUANYLATE CYCLASE DGCM-RELATED"/>
    <property type="match status" value="1"/>
</dbReference>
<dbReference type="PANTHER" id="PTHR45138">
    <property type="entry name" value="REGULATORY COMPONENTS OF SENSORY TRANSDUCTION SYSTEM"/>
    <property type="match status" value="1"/>
</dbReference>
<feature type="transmembrane region" description="Helical" evidence="3">
    <location>
        <begin position="156"/>
        <end position="178"/>
    </location>
</feature>
<keyword evidence="3" id="KW-0472">Membrane</keyword>
<dbReference type="EC" id="2.7.7.65" evidence="1"/>
<keyword evidence="3" id="KW-1133">Transmembrane helix</keyword>
<dbReference type="Proteomes" id="UP000323824">
    <property type="component" value="Chromosome"/>
</dbReference>
<dbReference type="InterPro" id="IPR050469">
    <property type="entry name" value="Diguanylate_Cyclase"/>
</dbReference>
<dbReference type="InterPro" id="IPR043128">
    <property type="entry name" value="Rev_trsase/Diguanyl_cyclase"/>
</dbReference>
<gene>
    <name evidence="5" type="ORF">EW093_02660</name>
</gene>
<dbReference type="Pfam" id="PF00990">
    <property type="entry name" value="GGDEF"/>
    <property type="match status" value="1"/>
</dbReference>
<protein>
    <recommendedName>
        <fullName evidence="1">diguanylate cyclase</fullName>
        <ecNumber evidence="1">2.7.7.65</ecNumber>
    </recommendedName>
</protein>
<evidence type="ECO:0000313" key="6">
    <source>
        <dbReference type="Proteomes" id="UP000323824"/>
    </source>
</evidence>
<dbReference type="InterPro" id="IPR004010">
    <property type="entry name" value="Double_Cache_2"/>
</dbReference>
<dbReference type="CDD" id="cd01949">
    <property type="entry name" value="GGDEF"/>
    <property type="match status" value="1"/>
</dbReference>
<name>A0A5C1Q6M9_9SPIO</name>